<sequence length="130" mass="13666">MSCTLAVGQDEDPFPAVAGTAGARTDTKPFRIEPVRGKAGQDVLKAMPGNEAWHVLQPHVSGSHVHTDPKDSRPEPAGVVRAAPPAGVAPGLAGEPRTDDIHSAAPRSAVEGSNVIPDRRRIQALVRHPR</sequence>
<feature type="region of interest" description="Disordered" evidence="1">
    <location>
        <begin position="1"/>
        <end position="22"/>
    </location>
</feature>
<organism evidence="2">
    <name type="scientific">marine sediment metagenome</name>
    <dbReference type="NCBI Taxonomy" id="412755"/>
    <lineage>
        <taxon>unclassified sequences</taxon>
        <taxon>metagenomes</taxon>
        <taxon>ecological metagenomes</taxon>
    </lineage>
</organism>
<name>X1K707_9ZZZZ</name>
<feature type="compositionally biased region" description="Basic and acidic residues" evidence="1">
    <location>
        <begin position="65"/>
        <end position="74"/>
    </location>
</feature>
<feature type="non-terminal residue" evidence="2">
    <location>
        <position position="130"/>
    </location>
</feature>
<comment type="caution">
    <text evidence="2">The sequence shown here is derived from an EMBL/GenBank/DDBJ whole genome shotgun (WGS) entry which is preliminary data.</text>
</comment>
<dbReference type="AlphaFoldDB" id="X1K707"/>
<accession>X1K707</accession>
<reference evidence="2" key="1">
    <citation type="journal article" date="2014" name="Front. Microbiol.">
        <title>High frequency of phylogenetically diverse reductive dehalogenase-homologous genes in deep subseafloor sedimentary metagenomes.</title>
        <authorList>
            <person name="Kawai M."/>
            <person name="Futagami T."/>
            <person name="Toyoda A."/>
            <person name="Takaki Y."/>
            <person name="Nishi S."/>
            <person name="Hori S."/>
            <person name="Arai W."/>
            <person name="Tsubouchi T."/>
            <person name="Morono Y."/>
            <person name="Uchiyama I."/>
            <person name="Ito T."/>
            <person name="Fujiyama A."/>
            <person name="Inagaki F."/>
            <person name="Takami H."/>
        </authorList>
    </citation>
    <scope>NUCLEOTIDE SEQUENCE</scope>
    <source>
        <strain evidence="2">Expedition CK06-06</strain>
    </source>
</reference>
<dbReference type="EMBL" id="BARU01036371">
    <property type="protein sequence ID" value="GAH89410.1"/>
    <property type="molecule type" value="Genomic_DNA"/>
</dbReference>
<feature type="region of interest" description="Disordered" evidence="1">
    <location>
        <begin position="61"/>
        <end position="130"/>
    </location>
</feature>
<evidence type="ECO:0000313" key="2">
    <source>
        <dbReference type="EMBL" id="GAH89410.1"/>
    </source>
</evidence>
<proteinExistence type="predicted"/>
<feature type="compositionally biased region" description="Low complexity" evidence="1">
    <location>
        <begin position="75"/>
        <end position="95"/>
    </location>
</feature>
<dbReference type="AntiFam" id="ANF00163">
    <property type="entry name" value="Shadow ORF (opposite pspPIM)"/>
</dbReference>
<gene>
    <name evidence="2" type="ORF">S03H2_56799</name>
</gene>
<evidence type="ECO:0000256" key="1">
    <source>
        <dbReference type="SAM" id="MobiDB-lite"/>
    </source>
</evidence>
<protein>
    <submittedName>
        <fullName evidence="2">Uncharacterized protein</fullName>
    </submittedName>
</protein>